<gene>
    <name evidence="3" type="ORF">COCNU_03G011230</name>
</gene>
<evidence type="ECO:0000313" key="3">
    <source>
        <dbReference type="EMBL" id="KAG1335004.1"/>
    </source>
</evidence>
<dbReference type="OrthoDB" id="1137559at2759"/>
<sequence length="166" mass="18958">MDSRVRARPELPCAACRTLHRKCSYGCMLAPYFPADEPEKFASVHRVFGASNVIKMLQMVEDGRREDAVTSMVYEAYSRLRDPVYGCTAAISYLQKCVEDLKGQLKTTTEKILESQEQKDQLLSILMDAPYLKQTYLPVGSMVRDSFDNVIHDGHYEIFNDNCQMI</sequence>
<dbReference type="EMBL" id="CM017874">
    <property type="protein sequence ID" value="KAG1335004.1"/>
    <property type="molecule type" value="Genomic_DNA"/>
</dbReference>
<evidence type="ECO:0000259" key="2">
    <source>
        <dbReference type="PROSITE" id="PS50891"/>
    </source>
</evidence>
<protein>
    <submittedName>
        <fullName evidence="3">LOB domain-containing protein 11</fullName>
    </submittedName>
</protein>
<comment type="caution">
    <text evidence="3">The sequence shown here is derived from an EMBL/GenBank/DDBJ whole genome shotgun (WGS) entry which is preliminary data.</text>
</comment>
<dbReference type="InterPro" id="IPR004883">
    <property type="entry name" value="LOB"/>
</dbReference>
<feature type="domain" description="LOB" evidence="2">
    <location>
        <begin position="11"/>
        <end position="112"/>
    </location>
</feature>
<evidence type="ECO:0000313" key="4">
    <source>
        <dbReference type="Proteomes" id="UP000797356"/>
    </source>
</evidence>
<dbReference type="AlphaFoldDB" id="A0A8K0I3Y9"/>
<dbReference type="PANTHER" id="PTHR31301">
    <property type="entry name" value="LOB DOMAIN-CONTAINING PROTEIN 4-RELATED"/>
    <property type="match status" value="1"/>
</dbReference>
<evidence type="ECO:0000256" key="1">
    <source>
        <dbReference type="ARBA" id="ARBA00005474"/>
    </source>
</evidence>
<comment type="similarity">
    <text evidence="1">Belongs to the LOB domain-containing protein family.</text>
</comment>
<keyword evidence="4" id="KW-1185">Reference proteome</keyword>
<name>A0A8K0I3Y9_COCNU</name>
<accession>A0A8K0I3Y9</accession>
<dbReference type="PROSITE" id="PS50891">
    <property type="entry name" value="LOB"/>
    <property type="match status" value="1"/>
</dbReference>
<dbReference type="Proteomes" id="UP000797356">
    <property type="component" value="Chromosome 3"/>
</dbReference>
<reference evidence="3" key="1">
    <citation type="journal article" date="2017" name="Gigascience">
        <title>The genome draft of coconut (Cocos nucifera).</title>
        <authorList>
            <person name="Xiao Y."/>
            <person name="Xu P."/>
            <person name="Fan H."/>
            <person name="Baudouin L."/>
            <person name="Xia W."/>
            <person name="Bocs S."/>
            <person name="Xu J."/>
            <person name="Li Q."/>
            <person name="Guo A."/>
            <person name="Zhou L."/>
            <person name="Li J."/>
            <person name="Wu Y."/>
            <person name="Ma Z."/>
            <person name="Armero A."/>
            <person name="Issali A.E."/>
            <person name="Liu N."/>
            <person name="Peng M."/>
            <person name="Yang Y."/>
        </authorList>
    </citation>
    <scope>NUCLEOTIDE SEQUENCE</scope>
    <source>
        <tissue evidence="3">Spear leaf of Hainan Tall coconut</tissue>
    </source>
</reference>
<proteinExistence type="inferred from homology"/>
<dbReference type="PANTHER" id="PTHR31301:SF77">
    <property type="entry name" value="LOB DOMAIN-CONTAINING PROTEIN 1-LIKE"/>
    <property type="match status" value="1"/>
</dbReference>
<reference evidence="3" key="2">
    <citation type="submission" date="2019-07" db="EMBL/GenBank/DDBJ databases">
        <authorList>
            <person name="Yang Y."/>
            <person name="Bocs S."/>
            <person name="Baudouin L."/>
        </authorList>
    </citation>
    <scope>NUCLEOTIDE SEQUENCE</scope>
    <source>
        <tissue evidence="3">Spear leaf of Hainan Tall coconut</tissue>
    </source>
</reference>
<organism evidence="3 4">
    <name type="scientific">Cocos nucifera</name>
    <name type="common">Coconut palm</name>
    <dbReference type="NCBI Taxonomy" id="13894"/>
    <lineage>
        <taxon>Eukaryota</taxon>
        <taxon>Viridiplantae</taxon>
        <taxon>Streptophyta</taxon>
        <taxon>Embryophyta</taxon>
        <taxon>Tracheophyta</taxon>
        <taxon>Spermatophyta</taxon>
        <taxon>Magnoliopsida</taxon>
        <taxon>Liliopsida</taxon>
        <taxon>Arecaceae</taxon>
        <taxon>Arecoideae</taxon>
        <taxon>Cocoseae</taxon>
        <taxon>Attaleinae</taxon>
        <taxon>Cocos</taxon>
    </lineage>
</organism>
<dbReference type="Pfam" id="PF03195">
    <property type="entry name" value="LOB"/>
    <property type="match status" value="1"/>
</dbReference>